<dbReference type="Gene3D" id="3.40.1170.10">
    <property type="entry name" value="DNA repair protein MutS, domain I"/>
    <property type="match status" value="1"/>
</dbReference>
<dbReference type="Pfam" id="PF05190">
    <property type="entry name" value="MutS_IV"/>
    <property type="match status" value="1"/>
</dbReference>
<dbReference type="InterPro" id="IPR036678">
    <property type="entry name" value="MutS_con_dom_sf"/>
</dbReference>
<dbReference type="GO" id="GO:0030983">
    <property type="term" value="F:mismatched DNA binding"/>
    <property type="evidence" value="ECO:0007669"/>
    <property type="project" value="InterPro"/>
</dbReference>
<feature type="domain" description="DNA mismatch repair protein MutS core" evidence="9">
    <location>
        <begin position="496"/>
        <end position="835"/>
    </location>
</feature>
<dbReference type="OrthoDB" id="121051at2759"/>
<dbReference type="InterPro" id="IPR045076">
    <property type="entry name" value="MutS"/>
</dbReference>
<dbReference type="GO" id="GO:0032301">
    <property type="term" value="C:MutSalpha complex"/>
    <property type="evidence" value="ECO:0007669"/>
    <property type="project" value="TreeGrafter"/>
</dbReference>
<dbReference type="Pfam" id="PF05192">
    <property type="entry name" value="MutS_III"/>
    <property type="match status" value="1"/>
</dbReference>
<feature type="region of interest" description="Disordered" evidence="8">
    <location>
        <begin position="1"/>
        <end position="114"/>
    </location>
</feature>
<accession>A0A9P0FJK3</accession>
<feature type="compositionally biased region" description="Basic and acidic residues" evidence="8">
    <location>
        <begin position="20"/>
        <end position="42"/>
    </location>
</feature>
<evidence type="ECO:0000256" key="1">
    <source>
        <dbReference type="ARBA" id="ARBA00006271"/>
    </source>
</evidence>
<evidence type="ECO:0000256" key="2">
    <source>
        <dbReference type="ARBA" id="ARBA00022741"/>
    </source>
</evidence>
<dbReference type="Gene3D" id="3.40.50.300">
    <property type="entry name" value="P-loop containing nucleotide triphosphate hydrolases"/>
    <property type="match status" value="1"/>
</dbReference>
<dbReference type="GO" id="GO:0140664">
    <property type="term" value="F:ATP-dependent DNA damage sensor activity"/>
    <property type="evidence" value="ECO:0007669"/>
    <property type="project" value="InterPro"/>
</dbReference>
<comment type="similarity">
    <text evidence="1 6">Belongs to the DNA mismatch repair MutS family.</text>
</comment>
<evidence type="ECO:0000256" key="5">
    <source>
        <dbReference type="ARBA" id="ARBA00023125"/>
    </source>
</evidence>
<dbReference type="InterPro" id="IPR007695">
    <property type="entry name" value="DNA_mismatch_repair_MutS-lik_N"/>
</dbReference>
<dbReference type="InterPro" id="IPR007861">
    <property type="entry name" value="DNA_mismatch_repair_MutS_clamp"/>
</dbReference>
<dbReference type="InterPro" id="IPR000432">
    <property type="entry name" value="DNA_mismatch_repair_MutS_C"/>
</dbReference>
<feature type="compositionally biased region" description="Polar residues" evidence="8">
    <location>
        <begin position="1"/>
        <end position="14"/>
    </location>
</feature>
<evidence type="ECO:0008006" key="13">
    <source>
        <dbReference type="Google" id="ProtNLM"/>
    </source>
</evidence>
<dbReference type="SMART" id="SM00534">
    <property type="entry name" value="MUTSac"/>
    <property type="match status" value="1"/>
</dbReference>
<dbReference type="Gene3D" id="1.10.1420.10">
    <property type="match status" value="2"/>
</dbReference>
<evidence type="ECO:0000313" key="12">
    <source>
        <dbReference type="Proteomes" id="UP001154078"/>
    </source>
</evidence>
<dbReference type="Gene3D" id="3.30.420.110">
    <property type="entry name" value="MutS, connector domain"/>
    <property type="match status" value="1"/>
</dbReference>
<keyword evidence="6" id="KW-0234">DNA repair</keyword>
<keyword evidence="5 6" id="KW-0238">DNA-binding</keyword>
<comment type="function">
    <text evidence="6">Component of the post-replicative DNA mismatch repair system (MMR).</text>
</comment>
<dbReference type="SUPFAM" id="SSF52540">
    <property type="entry name" value="P-loop containing nucleoside triphosphate hydrolases"/>
    <property type="match status" value="1"/>
</dbReference>
<dbReference type="SMART" id="SM00533">
    <property type="entry name" value="MUTSd"/>
    <property type="match status" value="1"/>
</dbReference>
<evidence type="ECO:0000256" key="8">
    <source>
        <dbReference type="SAM" id="MobiDB-lite"/>
    </source>
</evidence>
<name>A0A9P0FJK3_BRAAE</name>
<dbReference type="PANTHER" id="PTHR11361:SF148">
    <property type="entry name" value="DNA MISMATCH REPAIR PROTEIN MSH6"/>
    <property type="match status" value="1"/>
</dbReference>
<dbReference type="InterPro" id="IPR007696">
    <property type="entry name" value="DNA_mismatch_repair_MutS_core"/>
</dbReference>
<keyword evidence="2 6" id="KW-0547">Nucleotide-binding</keyword>
<dbReference type="FunFam" id="1.10.1420.10:FF:000005">
    <property type="entry name" value="DNA mismatch repair protein"/>
    <property type="match status" value="1"/>
</dbReference>
<feature type="domain" description="DNA mismatch repair proteins mutS family" evidence="10">
    <location>
        <begin position="851"/>
        <end position="976"/>
    </location>
</feature>
<keyword evidence="4" id="KW-0067">ATP-binding</keyword>
<feature type="compositionally biased region" description="Basic and acidic residues" evidence="8">
    <location>
        <begin position="94"/>
        <end position="114"/>
    </location>
</feature>
<evidence type="ECO:0000256" key="7">
    <source>
        <dbReference type="SAM" id="Coils"/>
    </source>
</evidence>
<proteinExistence type="inferred from homology"/>
<evidence type="ECO:0000256" key="3">
    <source>
        <dbReference type="ARBA" id="ARBA00022763"/>
    </source>
</evidence>
<evidence type="ECO:0000259" key="10">
    <source>
        <dbReference type="SMART" id="SM00534"/>
    </source>
</evidence>
<dbReference type="Pfam" id="PF01624">
    <property type="entry name" value="MutS_I"/>
    <property type="match status" value="1"/>
</dbReference>
<keyword evidence="12" id="KW-1185">Reference proteome</keyword>
<evidence type="ECO:0000313" key="11">
    <source>
        <dbReference type="EMBL" id="CAH0559312.1"/>
    </source>
</evidence>
<dbReference type="InterPro" id="IPR027417">
    <property type="entry name" value="P-loop_NTPase"/>
</dbReference>
<organism evidence="11 12">
    <name type="scientific">Brassicogethes aeneus</name>
    <name type="common">Rape pollen beetle</name>
    <name type="synonym">Meligethes aeneus</name>
    <dbReference type="NCBI Taxonomy" id="1431903"/>
    <lineage>
        <taxon>Eukaryota</taxon>
        <taxon>Metazoa</taxon>
        <taxon>Ecdysozoa</taxon>
        <taxon>Arthropoda</taxon>
        <taxon>Hexapoda</taxon>
        <taxon>Insecta</taxon>
        <taxon>Pterygota</taxon>
        <taxon>Neoptera</taxon>
        <taxon>Endopterygota</taxon>
        <taxon>Coleoptera</taxon>
        <taxon>Polyphaga</taxon>
        <taxon>Cucujiformia</taxon>
        <taxon>Nitidulidae</taxon>
        <taxon>Meligethinae</taxon>
        <taxon>Brassicogethes</taxon>
    </lineage>
</organism>
<keyword evidence="7" id="KW-0175">Coiled coil</keyword>
<keyword evidence="3 6" id="KW-0227">DNA damage</keyword>
<evidence type="ECO:0000256" key="4">
    <source>
        <dbReference type="ARBA" id="ARBA00022840"/>
    </source>
</evidence>
<dbReference type="InterPro" id="IPR036187">
    <property type="entry name" value="DNA_mismatch_repair_MutS_sf"/>
</dbReference>
<dbReference type="Pfam" id="PF05188">
    <property type="entry name" value="MutS_II"/>
    <property type="match status" value="1"/>
</dbReference>
<dbReference type="GO" id="GO:0006298">
    <property type="term" value="P:mismatch repair"/>
    <property type="evidence" value="ECO:0007669"/>
    <property type="project" value="InterPro"/>
</dbReference>
<dbReference type="InterPro" id="IPR016151">
    <property type="entry name" value="DNA_mismatch_repair_MutS_N"/>
</dbReference>
<dbReference type="InterPro" id="IPR017261">
    <property type="entry name" value="DNA_mismatch_repair_MutS/MSH"/>
</dbReference>
<dbReference type="Pfam" id="PF00488">
    <property type="entry name" value="MutS_V"/>
    <property type="match status" value="1"/>
</dbReference>
<dbReference type="AlphaFoldDB" id="A0A9P0FJK3"/>
<evidence type="ECO:0000259" key="9">
    <source>
        <dbReference type="SMART" id="SM00533"/>
    </source>
</evidence>
<dbReference type="SUPFAM" id="SSF48334">
    <property type="entry name" value="DNA repair protein MutS, domain III"/>
    <property type="match status" value="1"/>
</dbReference>
<dbReference type="SUPFAM" id="SSF55271">
    <property type="entry name" value="DNA repair protein MutS, domain I"/>
    <property type="match status" value="1"/>
</dbReference>
<dbReference type="PANTHER" id="PTHR11361">
    <property type="entry name" value="DNA MISMATCH REPAIR PROTEIN MUTS FAMILY MEMBER"/>
    <property type="match status" value="1"/>
</dbReference>
<sequence length="976" mass="112267">MSKRQSNTLFNYFSSPKGKPTPEKKGKLSVTKDPEYVPKNDESSDSEGEITIAPKKRTRILSDNESDSENEVPNKQTNKKTKLDLSQYKNSPLKVDKTPNKTQSQEKFDSLENKQTKLPENTTVDMHSNWTHNQLDFLKPNKIRDIKKNKLDHPDYDPTTLHVPEDFLNKQTPAMRQWWILKSTHYDSVLFFKVGKFYELYHMDAVVGVQHLSFSYMKGDFAHSGFPETAYAKMAGTLIEKGFKVARVEQTETPDMMNERIKTTGKKSKYDKVVSREICQVSTKATTVLTAQMPESRTSQACYMFAITETILSNGKSRFGVCFVDTTIGIFRLSEFVDDKHCSKLLSLFAENPPGLILTERSKNKTTYTDLLNTTYKDIRKESLVSKTQFYTAQKTLEKLSTSCYFKDKDGNFHWPKVFEKLADNCMPNPDYELVIKSIGACLYYLKNSEIDIQIFSMGKFEFYEALDLRAKNSESLKRDYMVLDHVTIKNLDLLGPKGTLQKTLDYCQTAFGKRLLIQWICRPLCDAPKIEERQKAVSELWNNPAMLKSAQEILKKLPDLERQVAKIHTYGNRFCAQNHPDGRAIFYEAVTYSKRKIQDLLKTLRAFEKVQELPEIFNGCESRLLRKLTHNEPQGHFLDLSETLKFFRNSFDHAEAEKEGKIIPKKGLDADYDDIEEKIADINKDLGDYLSQQSKKFGCKVTYFGSDKKRFQLDIPENKTKHVDEDYQLEGSRKGKSKRYHTEETRQFLADMLKAEAEKAKIILDLNRRIFEKFSQRYDEWDKVIQCLTILDVLCSLAEYARSFSQDICMPKIKDDNNQQIIIENGRHPCVMNVDNFVPNDLQMGVENFAKILILTGPNMGGKSTLMRQAALISVMAQMGSCVPASLCELNLIDRIFTRLGAHDDIIQGQSRSSWNCPKHRQSCNTPHKIPSSCWTSSARGTSTHGRQRHCHRIFKKNNQYQVQNHVCHALPFAG</sequence>
<evidence type="ECO:0000256" key="6">
    <source>
        <dbReference type="RuleBase" id="RU003756"/>
    </source>
</evidence>
<dbReference type="FunFam" id="3.40.1170.10:FF:000002">
    <property type="entry name" value="DNA mismatch repair protein"/>
    <property type="match status" value="1"/>
</dbReference>
<gene>
    <name evidence="11" type="ORF">MELIAE_LOCUS9423</name>
</gene>
<dbReference type="InterPro" id="IPR007860">
    <property type="entry name" value="DNA_mmatch_repair_MutS_con_dom"/>
</dbReference>
<dbReference type="GO" id="GO:0005524">
    <property type="term" value="F:ATP binding"/>
    <property type="evidence" value="ECO:0007669"/>
    <property type="project" value="UniProtKB-KW"/>
</dbReference>
<dbReference type="Proteomes" id="UP001154078">
    <property type="component" value="Chromosome 6"/>
</dbReference>
<protein>
    <recommendedName>
        <fullName evidence="13">DNA mismatch repair protein Msh6</fullName>
    </recommendedName>
</protein>
<dbReference type="PIRSF" id="PIRSF037677">
    <property type="entry name" value="DNA_mis_repair_Msh6"/>
    <property type="match status" value="1"/>
</dbReference>
<feature type="coiled-coil region" evidence="7">
    <location>
        <begin position="666"/>
        <end position="693"/>
    </location>
</feature>
<dbReference type="EMBL" id="OV121137">
    <property type="protein sequence ID" value="CAH0559312.1"/>
    <property type="molecule type" value="Genomic_DNA"/>
</dbReference>
<reference evidence="11" key="1">
    <citation type="submission" date="2021-12" db="EMBL/GenBank/DDBJ databases">
        <authorList>
            <person name="King R."/>
        </authorList>
    </citation>
    <scope>NUCLEOTIDE SEQUENCE</scope>
</reference>